<sequence length="223" mass="25291">MGQPKISLKELASVKRNHTETNDDYLNRFRLLKARCLTQVPEHELVEMAADERNQEFDIAFGDVETKEVDIAKLRSGPPYTCRSLRPSYGNNPVEPINERYVPKTYTFDVTKWNEIYDLLVADGQVVTPKDFKNPTTKSTLEKRDLVHKGLNEGRLKFGDKPKPQMQVDSDPLKDASMMYTDIGGCNMVEAIIDVVENLSVEAEVEAKADVIECHKEKLSVNS</sequence>
<keyword evidence="3" id="KW-1185">Reference proteome</keyword>
<dbReference type="Proteomes" id="UP000002051">
    <property type="component" value="Unassembled WGS sequence"/>
</dbReference>
<dbReference type="AlphaFoldDB" id="A0A072TYZ6"/>
<gene>
    <name evidence="1" type="ordered locus">MTR_7g445460</name>
</gene>
<dbReference type="EnsemblPlants" id="KEH22366">
    <property type="protein sequence ID" value="KEH22366"/>
    <property type="gene ID" value="MTR_7g445460"/>
</dbReference>
<name>A0A072TYZ6_MEDTR</name>
<reference evidence="1 3" key="1">
    <citation type="journal article" date="2011" name="Nature">
        <title>The Medicago genome provides insight into the evolution of rhizobial symbioses.</title>
        <authorList>
            <person name="Young N.D."/>
            <person name="Debelle F."/>
            <person name="Oldroyd G.E."/>
            <person name="Geurts R."/>
            <person name="Cannon S.B."/>
            <person name="Udvardi M.K."/>
            <person name="Benedito V.A."/>
            <person name="Mayer K.F."/>
            <person name="Gouzy J."/>
            <person name="Schoof H."/>
            <person name="Van de Peer Y."/>
            <person name="Proost S."/>
            <person name="Cook D.R."/>
            <person name="Meyers B.C."/>
            <person name="Spannagl M."/>
            <person name="Cheung F."/>
            <person name="De Mita S."/>
            <person name="Krishnakumar V."/>
            <person name="Gundlach H."/>
            <person name="Zhou S."/>
            <person name="Mudge J."/>
            <person name="Bharti A.K."/>
            <person name="Murray J.D."/>
            <person name="Naoumkina M.A."/>
            <person name="Rosen B."/>
            <person name="Silverstein K.A."/>
            <person name="Tang H."/>
            <person name="Rombauts S."/>
            <person name="Zhao P.X."/>
            <person name="Zhou P."/>
            <person name="Barbe V."/>
            <person name="Bardou P."/>
            <person name="Bechner M."/>
            <person name="Bellec A."/>
            <person name="Berger A."/>
            <person name="Berges H."/>
            <person name="Bidwell S."/>
            <person name="Bisseling T."/>
            <person name="Choisne N."/>
            <person name="Couloux A."/>
            <person name="Denny R."/>
            <person name="Deshpande S."/>
            <person name="Dai X."/>
            <person name="Doyle J.J."/>
            <person name="Dudez A.M."/>
            <person name="Farmer A.D."/>
            <person name="Fouteau S."/>
            <person name="Franken C."/>
            <person name="Gibelin C."/>
            <person name="Gish J."/>
            <person name="Goldstein S."/>
            <person name="Gonzalez A.J."/>
            <person name="Green P.J."/>
            <person name="Hallab A."/>
            <person name="Hartog M."/>
            <person name="Hua A."/>
            <person name="Humphray S.J."/>
            <person name="Jeong D.H."/>
            <person name="Jing Y."/>
            <person name="Jocker A."/>
            <person name="Kenton S.M."/>
            <person name="Kim D.J."/>
            <person name="Klee K."/>
            <person name="Lai H."/>
            <person name="Lang C."/>
            <person name="Lin S."/>
            <person name="Macmil S.L."/>
            <person name="Magdelenat G."/>
            <person name="Matthews L."/>
            <person name="McCorrison J."/>
            <person name="Monaghan E.L."/>
            <person name="Mun J.H."/>
            <person name="Najar F.Z."/>
            <person name="Nicholson C."/>
            <person name="Noirot C."/>
            <person name="O'Bleness M."/>
            <person name="Paule C.R."/>
            <person name="Poulain J."/>
            <person name="Prion F."/>
            <person name="Qin B."/>
            <person name="Qu C."/>
            <person name="Retzel E.F."/>
            <person name="Riddle C."/>
            <person name="Sallet E."/>
            <person name="Samain S."/>
            <person name="Samson N."/>
            <person name="Sanders I."/>
            <person name="Saurat O."/>
            <person name="Scarpelli C."/>
            <person name="Schiex T."/>
            <person name="Segurens B."/>
            <person name="Severin A.J."/>
            <person name="Sherrier D.J."/>
            <person name="Shi R."/>
            <person name="Sims S."/>
            <person name="Singer S.R."/>
            <person name="Sinharoy S."/>
            <person name="Sterck L."/>
            <person name="Viollet A."/>
            <person name="Wang B.B."/>
            <person name="Wang K."/>
            <person name="Wang M."/>
            <person name="Wang X."/>
            <person name="Warfsmann J."/>
            <person name="Weissenbach J."/>
            <person name="White D.D."/>
            <person name="White J.D."/>
            <person name="Wiley G.B."/>
            <person name="Wincker P."/>
            <person name="Xing Y."/>
            <person name="Yang L."/>
            <person name="Yao Z."/>
            <person name="Ying F."/>
            <person name="Zhai J."/>
            <person name="Zhou L."/>
            <person name="Zuber A."/>
            <person name="Denarie J."/>
            <person name="Dixon R.A."/>
            <person name="May G.D."/>
            <person name="Schwartz D.C."/>
            <person name="Rogers J."/>
            <person name="Quetier F."/>
            <person name="Town C.D."/>
            <person name="Roe B.A."/>
        </authorList>
    </citation>
    <scope>NUCLEOTIDE SEQUENCE [LARGE SCALE GENOMIC DNA]</scope>
    <source>
        <strain evidence="1">A17</strain>
        <strain evidence="2 3">cv. Jemalong A17</strain>
    </source>
</reference>
<dbReference type="HOGENOM" id="CLU_1241738_0_0_1"/>
<evidence type="ECO:0000313" key="2">
    <source>
        <dbReference type="EnsemblPlants" id="KEH22366"/>
    </source>
</evidence>
<accession>A0A072TYZ6</accession>
<evidence type="ECO:0000313" key="1">
    <source>
        <dbReference type="EMBL" id="KEH22366.1"/>
    </source>
</evidence>
<proteinExistence type="predicted"/>
<evidence type="ECO:0000313" key="3">
    <source>
        <dbReference type="Proteomes" id="UP000002051"/>
    </source>
</evidence>
<protein>
    <submittedName>
        <fullName evidence="1 2">Uncharacterized protein</fullName>
    </submittedName>
</protein>
<organism evidence="1 3">
    <name type="scientific">Medicago truncatula</name>
    <name type="common">Barrel medic</name>
    <name type="synonym">Medicago tribuloides</name>
    <dbReference type="NCBI Taxonomy" id="3880"/>
    <lineage>
        <taxon>Eukaryota</taxon>
        <taxon>Viridiplantae</taxon>
        <taxon>Streptophyta</taxon>
        <taxon>Embryophyta</taxon>
        <taxon>Tracheophyta</taxon>
        <taxon>Spermatophyta</taxon>
        <taxon>Magnoliopsida</taxon>
        <taxon>eudicotyledons</taxon>
        <taxon>Gunneridae</taxon>
        <taxon>Pentapetalae</taxon>
        <taxon>rosids</taxon>
        <taxon>fabids</taxon>
        <taxon>Fabales</taxon>
        <taxon>Fabaceae</taxon>
        <taxon>Papilionoideae</taxon>
        <taxon>50 kb inversion clade</taxon>
        <taxon>NPAAA clade</taxon>
        <taxon>Hologalegina</taxon>
        <taxon>IRL clade</taxon>
        <taxon>Trifolieae</taxon>
        <taxon>Medicago</taxon>
    </lineage>
</organism>
<reference evidence="2" key="3">
    <citation type="submission" date="2015-04" db="UniProtKB">
        <authorList>
            <consortium name="EnsemblPlants"/>
        </authorList>
    </citation>
    <scope>IDENTIFICATION</scope>
    <source>
        <strain evidence="2">cv. Jemalong A17</strain>
    </source>
</reference>
<dbReference type="EMBL" id="CM001223">
    <property type="protein sequence ID" value="KEH22366.1"/>
    <property type="molecule type" value="Genomic_DNA"/>
</dbReference>
<reference evidence="1 3" key="2">
    <citation type="journal article" date="2014" name="BMC Genomics">
        <title>An improved genome release (version Mt4.0) for the model legume Medicago truncatula.</title>
        <authorList>
            <person name="Tang H."/>
            <person name="Krishnakumar V."/>
            <person name="Bidwell S."/>
            <person name="Rosen B."/>
            <person name="Chan A."/>
            <person name="Zhou S."/>
            <person name="Gentzbittel L."/>
            <person name="Childs K.L."/>
            <person name="Yandell M."/>
            <person name="Gundlach H."/>
            <person name="Mayer K.F."/>
            <person name="Schwartz D.C."/>
            <person name="Town C.D."/>
        </authorList>
    </citation>
    <scope>GENOME REANNOTATION</scope>
    <source>
        <strain evidence="1">A17</strain>
        <strain evidence="2 3">cv. Jemalong A17</strain>
    </source>
</reference>